<dbReference type="KEGG" id="bqu:BQ02350"/>
<dbReference type="eggNOG" id="COG3773">
    <property type="taxonomic scope" value="Bacteria"/>
</dbReference>
<evidence type="ECO:0000313" key="2">
    <source>
        <dbReference type="EMBL" id="CAF25738.1"/>
    </source>
</evidence>
<proteinExistence type="predicted"/>
<dbReference type="InterPro" id="IPR042047">
    <property type="entry name" value="SleB_dom1"/>
</dbReference>
<dbReference type="Pfam" id="PF07486">
    <property type="entry name" value="Hydrolase_2"/>
    <property type="match status" value="1"/>
</dbReference>
<organism evidence="2 3">
    <name type="scientific">Bartonella quintana (strain Toulouse)</name>
    <name type="common">Rochalimaea quintana</name>
    <dbReference type="NCBI Taxonomy" id="283165"/>
    <lineage>
        <taxon>Bacteria</taxon>
        <taxon>Pseudomonadati</taxon>
        <taxon>Pseudomonadota</taxon>
        <taxon>Alphaproteobacteria</taxon>
        <taxon>Hyphomicrobiales</taxon>
        <taxon>Bartonellaceae</taxon>
        <taxon>Bartonella</taxon>
    </lineage>
</organism>
<dbReference type="EMBL" id="BX897700">
    <property type="protein sequence ID" value="CAF25738.1"/>
    <property type="molecule type" value="Genomic_DNA"/>
</dbReference>
<gene>
    <name evidence="2" type="ordered locus">BQ02350</name>
</gene>
<sequence length="286" mass="31674">MKEKCWAIFVSCCVAVAPLVIVGCASDHFSARKGNDNKKIKTEMYPLTERECLMRAMYFESNRTSREGMIAVGTVVMNRVNSTAYPKTICGVVGQYKQFAPGVLTRPMTEPASVARVREAANAVLHGERDKKVKNAKFFHTAGLSFPYKNMHYVRVAGGNAFYEKRSRDGSLQVPTNDRSYDVAYAFAQEQHSGNAPSFMDTSLAGKGIKTEERRNASPSVKIAQVSKARTTPFVVAQLDKVPIPTYAPNRPGEKGEAKPVTVYTMPSSDQLIAIVAMLEEQYRIR</sequence>
<dbReference type="HOGENOM" id="CLU_078488_1_0_5"/>
<protein>
    <recommendedName>
        <fullName evidence="1">Cell wall hydrolase SleB domain-containing protein</fullName>
    </recommendedName>
</protein>
<reference evidence="2 3" key="1">
    <citation type="journal article" date="2004" name="Proc. Natl. Acad. Sci. U.S.A.">
        <title>The louse-borne human pathogen Bartonella quintana is a genomic derivative of the zoonotic agent Bartonella henselae.</title>
        <authorList>
            <person name="Alsmark U.C.M."/>
            <person name="Frank A.C."/>
            <person name="Karlberg E.O."/>
            <person name="Legault B.-A."/>
            <person name="Ardell D.H."/>
            <person name="Canbaeck B."/>
            <person name="Eriksson A.-S."/>
            <person name="Naeslund A.K."/>
            <person name="Handley S.A."/>
            <person name="Huvet M."/>
            <person name="La Scola B."/>
            <person name="Holmberg M."/>
            <person name="Andersson S.G.E."/>
        </authorList>
    </citation>
    <scope>NUCLEOTIDE SEQUENCE [LARGE SCALE GENOMIC DNA]</scope>
    <source>
        <strain evidence="2 3">Toulouse</strain>
    </source>
</reference>
<dbReference type="Proteomes" id="UP000000597">
    <property type="component" value="Chromosome"/>
</dbReference>
<dbReference type="InterPro" id="IPR011105">
    <property type="entry name" value="Cell_wall_hydrolase_SleB"/>
</dbReference>
<dbReference type="RefSeq" id="WP_011179048.1">
    <property type="nucleotide sequence ID" value="NC_005955.1"/>
</dbReference>
<accession>A0A0H3M285</accession>
<dbReference type="OrthoDB" id="8433080at2"/>
<dbReference type="PROSITE" id="PS51257">
    <property type="entry name" value="PROKAR_LIPOPROTEIN"/>
    <property type="match status" value="1"/>
</dbReference>
<dbReference type="Gene3D" id="1.10.10.2520">
    <property type="entry name" value="Cell wall hydrolase SleB, domain 1"/>
    <property type="match status" value="1"/>
</dbReference>
<evidence type="ECO:0000259" key="1">
    <source>
        <dbReference type="Pfam" id="PF07486"/>
    </source>
</evidence>
<name>A0A0H3M285_BARQU</name>
<dbReference type="GO" id="GO:0016787">
    <property type="term" value="F:hydrolase activity"/>
    <property type="evidence" value="ECO:0007669"/>
    <property type="project" value="InterPro"/>
</dbReference>
<dbReference type="AlphaFoldDB" id="A0A0H3M285"/>
<feature type="domain" description="Cell wall hydrolase SleB" evidence="1">
    <location>
        <begin position="65"/>
        <end position="163"/>
    </location>
</feature>
<evidence type="ECO:0000313" key="3">
    <source>
        <dbReference type="Proteomes" id="UP000000597"/>
    </source>
</evidence>